<gene>
    <name evidence="1" type="ORF">NITLEN_50076</name>
</gene>
<name>A0A330LG41_9BACT</name>
<organism evidence="1 2">
    <name type="scientific">Nitrospira lenta</name>
    <dbReference type="NCBI Taxonomy" id="1436998"/>
    <lineage>
        <taxon>Bacteria</taxon>
        <taxon>Pseudomonadati</taxon>
        <taxon>Nitrospirota</taxon>
        <taxon>Nitrospiria</taxon>
        <taxon>Nitrospirales</taxon>
        <taxon>Nitrospiraceae</taxon>
        <taxon>Nitrospira</taxon>
    </lineage>
</organism>
<accession>A0A330LG41</accession>
<protein>
    <submittedName>
        <fullName evidence="1">Uncharacterized protein</fullName>
    </submittedName>
</protein>
<proteinExistence type="predicted"/>
<keyword evidence="2" id="KW-1185">Reference proteome</keyword>
<dbReference type="Proteomes" id="UP000248168">
    <property type="component" value="Unassembled WGS sequence"/>
</dbReference>
<dbReference type="AlphaFoldDB" id="A0A330LG41"/>
<sequence>MWAVAWLGGQKVAGAAGAVRRPVGAFAEGVAALNEKAGDYAVEGGAVEETHFGQIDEILHMARGIVGIEADLDLAELGGDSCARILLLKLHSHRRAM</sequence>
<evidence type="ECO:0000313" key="1">
    <source>
        <dbReference type="EMBL" id="SPP66036.1"/>
    </source>
</evidence>
<dbReference type="InParanoid" id="A0A330LG41"/>
<dbReference type="EMBL" id="OUNR01000018">
    <property type="protein sequence ID" value="SPP66036.1"/>
    <property type="molecule type" value="Genomic_DNA"/>
</dbReference>
<reference evidence="2" key="1">
    <citation type="submission" date="2018-04" db="EMBL/GenBank/DDBJ databases">
        <authorList>
            <person name="Lucker S."/>
            <person name="Sakoula D."/>
        </authorList>
    </citation>
    <scope>NUCLEOTIDE SEQUENCE [LARGE SCALE GENOMIC DNA]</scope>
</reference>
<evidence type="ECO:0000313" key="2">
    <source>
        <dbReference type="Proteomes" id="UP000248168"/>
    </source>
</evidence>